<organism evidence="1 2">
    <name type="scientific">Bradyrhizobium diazoefficiens</name>
    <dbReference type="NCBI Taxonomy" id="1355477"/>
    <lineage>
        <taxon>Bacteria</taxon>
        <taxon>Pseudomonadati</taxon>
        <taxon>Pseudomonadota</taxon>
        <taxon>Alphaproteobacteria</taxon>
        <taxon>Hyphomicrobiales</taxon>
        <taxon>Nitrobacteraceae</taxon>
        <taxon>Bradyrhizobium</taxon>
    </lineage>
</organism>
<evidence type="ECO:0000313" key="2">
    <source>
        <dbReference type="Proteomes" id="UP000063308"/>
    </source>
</evidence>
<dbReference type="Proteomes" id="UP000063308">
    <property type="component" value="Chromosome"/>
</dbReference>
<proteinExistence type="predicted"/>
<gene>
    <name evidence="1" type="ORF">NK6_2506</name>
</gene>
<dbReference type="AlphaFoldDB" id="A0A0E4FSP1"/>
<sequence length="32" mass="3309">MTCYQRDGALDALAARQAAGKPFIAASRAARG</sequence>
<dbReference type="EMBL" id="AP014685">
    <property type="protein sequence ID" value="BAR55687.1"/>
    <property type="molecule type" value="Genomic_DNA"/>
</dbReference>
<protein>
    <submittedName>
        <fullName evidence="1">Uncharacterized protein</fullName>
    </submittedName>
</protein>
<evidence type="ECO:0000313" key="1">
    <source>
        <dbReference type="EMBL" id="BAR55687.1"/>
    </source>
</evidence>
<name>A0A0E4FSP1_9BRAD</name>
<reference evidence="1 2" key="1">
    <citation type="submission" date="2014-11" db="EMBL/GenBank/DDBJ databases">
        <title>Symbiosis island explosion on the genome of extra-slow-growing strains of soybean bradyrhizobia with massive insertion sequences.</title>
        <authorList>
            <person name="Iida T."/>
            <person name="Minamisawa K."/>
        </authorList>
    </citation>
    <scope>NUCLEOTIDE SEQUENCE [LARGE SCALE GENOMIC DNA]</scope>
    <source>
        <strain evidence="1 2">NK6</strain>
    </source>
</reference>
<accession>A0A0E4FSP1</accession>